<accession>A0A975B5P8</accession>
<evidence type="ECO:0000313" key="2">
    <source>
        <dbReference type="Proteomes" id="UP000663720"/>
    </source>
</evidence>
<reference evidence="1" key="1">
    <citation type="journal article" date="2021" name="Microb. Physiol.">
        <title>Proteogenomic Insights into the Physiology of Marine, Sulfate-Reducing, Filamentous Desulfonema limicola and Desulfonema magnum.</title>
        <authorList>
            <person name="Schnaars V."/>
            <person name="Wohlbrand L."/>
            <person name="Scheve S."/>
            <person name="Hinrichs C."/>
            <person name="Reinhardt R."/>
            <person name="Rabus R."/>
        </authorList>
    </citation>
    <scope>NUCLEOTIDE SEQUENCE</scope>
    <source>
        <strain evidence="1">5ac10</strain>
    </source>
</reference>
<dbReference type="PROSITE" id="PS00675">
    <property type="entry name" value="SIGMA54_INTERACT_1"/>
    <property type="match status" value="1"/>
</dbReference>
<dbReference type="AlphaFoldDB" id="A0A975B5P8"/>
<keyword evidence="1" id="KW-0378">Hydrolase</keyword>
<organism evidence="1 2">
    <name type="scientific">Desulfonema limicola</name>
    <dbReference type="NCBI Taxonomy" id="45656"/>
    <lineage>
        <taxon>Bacteria</taxon>
        <taxon>Pseudomonadati</taxon>
        <taxon>Thermodesulfobacteriota</taxon>
        <taxon>Desulfobacteria</taxon>
        <taxon>Desulfobacterales</taxon>
        <taxon>Desulfococcaceae</taxon>
        <taxon>Desulfonema</taxon>
    </lineage>
</organism>
<dbReference type="RefSeq" id="WP_207691049.1">
    <property type="nucleotide sequence ID" value="NZ_CP061799.1"/>
</dbReference>
<dbReference type="InterPro" id="IPR048067">
    <property type="entry name" value="BREX_3_BrxF"/>
</dbReference>
<dbReference type="EMBL" id="CP061799">
    <property type="protein sequence ID" value="QTA79281.1"/>
    <property type="molecule type" value="Genomic_DNA"/>
</dbReference>
<sequence>MGEQIQNKVKRLIPSAQELYNRLILIAGESGSGKTAVLSDLAEDYGTRVINLNIELSFQLLELTEKQRILRLPDLAAGIINEPLVFLDNIEILFDAGLKQDPLRLLQGLSRNHLIIAAWSGKYKNNKLIYAQPDHPEYRVYDPEDTIIAPV</sequence>
<protein>
    <submittedName>
        <fullName evidence="1">NTP hydrolase p-loop-containing</fullName>
    </submittedName>
</protein>
<dbReference type="Proteomes" id="UP000663720">
    <property type="component" value="Chromosome"/>
</dbReference>
<evidence type="ECO:0000313" key="1">
    <source>
        <dbReference type="EMBL" id="QTA79281.1"/>
    </source>
</evidence>
<dbReference type="InterPro" id="IPR025662">
    <property type="entry name" value="Sigma_54_int_dom_ATP-bd_1"/>
</dbReference>
<keyword evidence="2" id="KW-1185">Reference proteome</keyword>
<dbReference type="GO" id="GO:0016787">
    <property type="term" value="F:hydrolase activity"/>
    <property type="evidence" value="ECO:0007669"/>
    <property type="project" value="UniProtKB-KW"/>
</dbReference>
<gene>
    <name evidence="1" type="ORF">dnl_15390</name>
</gene>
<dbReference type="NCBIfam" id="NF033453">
    <property type="entry name" value="BREX_3_BrxF"/>
    <property type="match status" value="1"/>
</dbReference>
<dbReference type="SUPFAM" id="SSF52540">
    <property type="entry name" value="P-loop containing nucleoside triphosphate hydrolases"/>
    <property type="match status" value="1"/>
</dbReference>
<dbReference type="InterPro" id="IPR027417">
    <property type="entry name" value="P-loop_NTPase"/>
</dbReference>
<proteinExistence type="predicted"/>
<dbReference type="Gene3D" id="3.40.50.300">
    <property type="entry name" value="P-loop containing nucleotide triphosphate hydrolases"/>
    <property type="match status" value="1"/>
</dbReference>
<dbReference type="KEGG" id="dli:dnl_15390"/>
<name>A0A975B5P8_9BACT</name>